<gene>
    <name evidence="10" type="ORF">K239x_45110</name>
</gene>
<proteinExistence type="predicted"/>
<evidence type="ECO:0000256" key="7">
    <source>
        <dbReference type="SAM" id="Phobius"/>
    </source>
</evidence>
<accession>A0A517NZF8</accession>
<keyword evidence="2 7" id="KW-0812">Transmembrane</keyword>
<dbReference type="PROSITE" id="PS50929">
    <property type="entry name" value="ABC_TM1F"/>
    <property type="match status" value="1"/>
</dbReference>
<dbReference type="EC" id="3.6.3.-" evidence="10"/>
<dbReference type="Gene3D" id="3.40.50.300">
    <property type="entry name" value="P-loop containing nucleotide triphosphate hydrolases"/>
    <property type="match status" value="1"/>
</dbReference>
<evidence type="ECO:0000259" key="8">
    <source>
        <dbReference type="PROSITE" id="PS50893"/>
    </source>
</evidence>
<keyword evidence="5 7" id="KW-1133">Transmembrane helix</keyword>
<organism evidence="10 11">
    <name type="scientific">Stieleria marina</name>
    <dbReference type="NCBI Taxonomy" id="1930275"/>
    <lineage>
        <taxon>Bacteria</taxon>
        <taxon>Pseudomonadati</taxon>
        <taxon>Planctomycetota</taxon>
        <taxon>Planctomycetia</taxon>
        <taxon>Pirellulales</taxon>
        <taxon>Pirellulaceae</taxon>
        <taxon>Stieleria</taxon>
    </lineage>
</organism>
<dbReference type="InterPro" id="IPR017871">
    <property type="entry name" value="ABC_transporter-like_CS"/>
</dbReference>
<dbReference type="Pfam" id="PF00664">
    <property type="entry name" value="ABC_membrane"/>
    <property type="match status" value="1"/>
</dbReference>
<keyword evidence="6 7" id="KW-0472">Membrane</keyword>
<dbReference type="InterPro" id="IPR039421">
    <property type="entry name" value="Type_1_exporter"/>
</dbReference>
<dbReference type="Proteomes" id="UP000319817">
    <property type="component" value="Chromosome"/>
</dbReference>
<sequence length="669" mass="73704">MNNFGRVLRISLRHKWSLAGILATSALIAVLWGANIGTLLPLIRVVFSDDPACDSMPEYAAKEIALANEMIAGFDAEIASLNQKLATADPAVRPTIEKLIGKEVQKKKDKSGSVYYMQLVQPYLDKYAPTTPFSTLRIIVFLLVVSTVIKLIALMGNMLMVQYVSQRTAVDLRAIFYRKALHLDLDSFGENGSADLTARLTNDIALVSAGVTVLLGKMVREPLKLVVCIGSAAYLCPRLLLFVMVLTPILALVMQHLSRAIRRASRRAMEEMSQLYGMLNDSFAGIRVIKAFNTQAFERARFSQGINAYFRKSMKMAFYNTLARSSSELMGMITVGLAILAGGYLVLNQKTHLLGLRITYEPLDPGQICLFFAFLIGASDPARKLTDVWSRLQGGIAATTRIYEIIDAPVRVHEPSSPQAVNRPHHRIEFSDVSYQYPAGPTVLRGVDLTIRHGETIAVVGPNGSGKSTLVSLLCRFDDPQGGTVSLDGVPLSDMRTRDLRKRLALVTQRTILFDDTIENNIRYGTPGADSHAVVRAAKMAFADDFIHRKTPNGYQTVLGASGMRLSGGQMQRIALARAFLRNPDILILDEATSQIDLESEQLIHEALAKFLVDRTGVMITHRPTSLAMADRIVVIESGKVADSGLHEDLFARNRFYQSLCGVEQRKSA</sequence>
<dbReference type="Pfam" id="PF00005">
    <property type="entry name" value="ABC_tran"/>
    <property type="match status" value="1"/>
</dbReference>
<evidence type="ECO:0000256" key="1">
    <source>
        <dbReference type="ARBA" id="ARBA00004651"/>
    </source>
</evidence>
<dbReference type="CDD" id="cd18552">
    <property type="entry name" value="ABC_6TM_MsbA_like"/>
    <property type="match status" value="1"/>
</dbReference>
<evidence type="ECO:0000256" key="3">
    <source>
        <dbReference type="ARBA" id="ARBA00022741"/>
    </source>
</evidence>
<name>A0A517NZF8_9BACT</name>
<feature type="transmembrane region" description="Helical" evidence="7">
    <location>
        <begin position="239"/>
        <end position="257"/>
    </location>
</feature>
<evidence type="ECO:0000259" key="9">
    <source>
        <dbReference type="PROSITE" id="PS50929"/>
    </source>
</evidence>
<dbReference type="RefSeq" id="WP_145420391.1">
    <property type="nucleotide sequence ID" value="NZ_CP036526.1"/>
</dbReference>
<keyword evidence="4 10" id="KW-0067">ATP-binding</keyword>
<reference evidence="10 11" key="1">
    <citation type="submission" date="2019-02" db="EMBL/GenBank/DDBJ databases">
        <title>Deep-cultivation of Planctomycetes and their phenomic and genomic characterization uncovers novel biology.</title>
        <authorList>
            <person name="Wiegand S."/>
            <person name="Jogler M."/>
            <person name="Boedeker C."/>
            <person name="Pinto D."/>
            <person name="Vollmers J."/>
            <person name="Rivas-Marin E."/>
            <person name="Kohn T."/>
            <person name="Peeters S.H."/>
            <person name="Heuer A."/>
            <person name="Rast P."/>
            <person name="Oberbeckmann S."/>
            <person name="Bunk B."/>
            <person name="Jeske O."/>
            <person name="Meyerdierks A."/>
            <person name="Storesund J.E."/>
            <person name="Kallscheuer N."/>
            <person name="Luecker S."/>
            <person name="Lage O.M."/>
            <person name="Pohl T."/>
            <person name="Merkel B.J."/>
            <person name="Hornburger P."/>
            <person name="Mueller R.-W."/>
            <person name="Bruemmer F."/>
            <person name="Labrenz M."/>
            <person name="Spormann A.M."/>
            <person name="Op den Camp H."/>
            <person name="Overmann J."/>
            <person name="Amann R."/>
            <person name="Jetten M.S.M."/>
            <person name="Mascher T."/>
            <person name="Medema M.H."/>
            <person name="Devos D.P."/>
            <person name="Kaster A.-K."/>
            <person name="Ovreas L."/>
            <person name="Rohde M."/>
            <person name="Galperin M.Y."/>
            <person name="Jogler C."/>
        </authorList>
    </citation>
    <scope>NUCLEOTIDE SEQUENCE [LARGE SCALE GENOMIC DNA]</scope>
    <source>
        <strain evidence="10 11">K23_9</strain>
    </source>
</reference>
<dbReference type="GO" id="GO:0016887">
    <property type="term" value="F:ATP hydrolysis activity"/>
    <property type="evidence" value="ECO:0007669"/>
    <property type="project" value="InterPro"/>
</dbReference>
<keyword evidence="3" id="KW-0547">Nucleotide-binding</keyword>
<dbReference type="GO" id="GO:0005886">
    <property type="term" value="C:plasma membrane"/>
    <property type="evidence" value="ECO:0007669"/>
    <property type="project" value="UniProtKB-SubCell"/>
</dbReference>
<feature type="domain" description="ABC transmembrane type-1" evidence="9">
    <location>
        <begin position="113"/>
        <end position="394"/>
    </location>
</feature>
<dbReference type="InterPro" id="IPR003593">
    <property type="entry name" value="AAA+_ATPase"/>
</dbReference>
<dbReference type="GO" id="GO:0005524">
    <property type="term" value="F:ATP binding"/>
    <property type="evidence" value="ECO:0007669"/>
    <property type="project" value="UniProtKB-KW"/>
</dbReference>
<dbReference type="PANTHER" id="PTHR43394">
    <property type="entry name" value="ATP-DEPENDENT PERMEASE MDL1, MITOCHONDRIAL"/>
    <property type="match status" value="1"/>
</dbReference>
<dbReference type="Gene3D" id="1.20.1560.10">
    <property type="entry name" value="ABC transporter type 1, transmembrane domain"/>
    <property type="match status" value="1"/>
</dbReference>
<keyword evidence="11" id="KW-1185">Reference proteome</keyword>
<feature type="transmembrane region" description="Helical" evidence="7">
    <location>
        <begin position="21"/>
        <end position="47"/>
    </location>
</feature>
<dbReference type="PANTHER" id="PTHR43394:SF1">
    <property type="entry name" value="ATP-BINDING CASSETTE SUB-FAMILY B MEMBER 10, MITOCHONDRIAL"/>
    <property type="match status" value="1"/>
</dbReference>
<dbReference type="InterPro" id="IPR036640">
    <property type="entry name" value="ABC1_TM_sf"/>
</dbReference>
<protein>
    <submittedName>
        <fullName evidence="10">Multidrug export ATP-binding/permease protein</fullName>
        <ecNumber evidence="10">3.6.3.-</ecNumber>
    </submittedName>
</protein>
<comment type="subcellular location">
    <subcellularLocation>
        <location evidence="1">Cell membrane</location>
        <topology evidence="1">Multi-pass membrane protein</topology>
    </subcellularLocation>
</comment>
<dbReference type="InterPro" id="IPR011527">
    <property type="entry name" value="ABC1_TM_dom"/>
</dbReference>
<dbReference type="SUPFAM" id="SSF90123">
    <property type="entry name" value="ABC transporter transmembrane region"/>
    <property type="match status" value="1"/>
</dbReference>
<evidence type="ECO:0000313" key="11">
    <source>
        <dbReference type="Proteomes" id="UP000319817"/>
    </source>
</evidence>
<dbReference type="InterPro" id="IPR027417">
    <property type="entry name" value="P-loop_NTPase"/>
</dbReference>
<dbReference type="AlphaFoldDB" id="A0A517NZF8"/>
<feature type="transmembrane region" description="Helical" evidence="7">
    <location>
        <begin position="329"/>
        <end position="347"/>
    </location>
</feature>
<evidence type="ECO:0000313" key="10">
    <source>
        <dbReference type="EMBL" id="QDT12501.1"/>
    </source>
</evidence>
<evidence type="ECO:0000256" key="4">
    <source>
        <dbReference type="ARBA" id="ARBA00022840"/>
    </source>
</evidence>
<dbReference type="SUPFAM" id="SSF52540">
    <property type="entry name" value="P-loop containing nucleoside triphosphate hydrolases"/>
    <property type="match status" value="1"/>
</dbReference>
<dbReference type="InterPro" id="IPR003439">
    <property type="entry name" value="ABC_transporter-like_ATP-bd"/>
</dbReference>
<keyword evidence="10" id="KW-0378">Hydrolase</keyword>
<dbReference type="SMART" id="SM00382">
    <property type="entry name" value="AAA"/>
    <property type="match status" value="1"/>
</dbReference>
<evidence type="ECO:0000256" key="2">
    <source>
        <dbReference type="ARBA" id="ARBA00022692"/>
    </source>
</evidence>
<evidence type="ECO:0000256" key="5">
    <source>
        <dbReference type="ARBA" id="ARBA00022989"/>
    </source>
</evidence>
<feature type="transmembrane region" description="Helical" evidence="7">
    <location>
        <begin position="138"/>
        <end position="159"/>
    </location>
</feature>
<dbReference type="PROSITE" id="PS50893">
    <property type="entry name" value="ABC_TRANSPORTER_2"/>
    <property type="match status" value="1"/>
</dbReference>
<feature type="domain" description="ABC transporter" evidence="8">
    <location>
        <begin position="428"/>
        <end position="663"/>
    </location>
</feature>
<dbReference type="EMBL" id="CP036526">
    <property type="protein sequence ID" value="QDT12501.1"/>
    <property type="molecule type" value="Genomic_DNA"/>
</dbReference>
<dbReference type="OrthoDB" id="9762778at2"/>
<dbReference type="GO" id="GO:0015421">
    <property type="term" value="F:ABC-type oligopeptide transporter activity"/>
    <property type="evidence" value="ECO:0007669"/>
    <property type="project" value="TreeGrafter"/>
</dbReference>
<evidence type="ECO:0000256" key="6">
    <source>
        <dbReference type="ARBA" id="ARBA00023136"/>
    </source>
</evidence>
<dbReference type="PROSITE" id="PS00211">
    <property type="entry name" value="ABC_TRANSPORTER_1"/>
    <property type="match status" value="1"/>
</dbReference>
<dbReference type="FunFam" id="3.40.50.300:FF:000218">
    <property type="entry name" value="Multidrug ABC transporter ATP-binding protein"/>
    <property type="match status" value="1"/>
</dbReference>